<accession>A0A6I3U6Z2</accession>
<evidence type="ECO:0000313" key="2">
    <source>
        <dbReference type="Proteomes" id="UP000469505"/>
    </source>
</evidence>
<comment type="caution">
    <text evidence="1">The sequence shown here is derived from an EMBL/GenBank/DDBJ whole genome shotgun (WGS) entry which is preliminary data.</text>
</comment>
<dbReference type="EMBL" id="WNHX01001105">
    <property type="protein sequence ID" value="MTV88743.1"/>
    <property type="molecule type" value="Genomic_DNA"/>
</dbReference>
<evidence type="ECO:0000313" key="1">
    <source>
        <dbReference type="EMBL" id="MTV88743.1"/>
    </source>
</evidence>
<feature type="non-terminal residue" evidence="1">
    <location>
        <position position="60"/>
    </location>
</feature>
<reference evidence="1 2" key="1">
    <citation type="submission" date="2019-11" db="EMBL/GenBank/DDBJ databases">
        <title>Growth characteristics of pneumococcus vary with the chemical composition of the capsule and with environmental conditions.</title>
        <authorList>
            <person name="Tothpal A."/>
            <person name="Desobry K."/>
            <person name="Joshi S."/>
            <person name="Wyllie A.L."/>
            <person name="Weinberger D.M."/>
        </authorList>
    </citation>
    <scope>NUCLEOTIDE SEQUENCE [LARGE SCALE GENOMIC DNA]</scope>
    <source>
        <strain evidence="2">pnumococcus35B</strain>
    </source>
</reference>
<name>A0A6I3U6Z2_STREE</name>
<dbReference type="Proteomes" id="UP000469505">
    <property type="component" value="Unassembled WGS sequence"/>
</dbReference>
<protein>
    <submittedName>
        <fullName evidence="1">Uncharacterized protein</fullName>
    </submittedName>
</protein>
<gene>
    <name evidence="1" type="ORF">GM543_14925</name>
</gene>
<organism evidence="1 2">
    <name type="scientific">Streptococcus pneumoniae</name>
    <dbReference type="NCBI Taxonomy" id="1313"/>
    <lineage>
        <taxon>Bacteria</taxon>
        <taxon>Bacillati</taxon>
        <taxon>Bacillota</taxon>
        <taxon>Bacilli</taxon>
        <taxon>Lactobacillales</taxon>
        <taxon>Streptococcaceae</taxon>
        <taxon>Streptococcus</taxon>
    </lineage>
</organism>
<dbReference type="AlphaFoldDB" id="A0A6I3U6Z2"/>
<proteinExistence type="predicted"/>
<sequence>MDIREVLSILENLDDKKDKIAKARTKLEEKRKTITGEKKVSFDNIDSFFENNATSLEQIT</sequence>